<keyword evidence="2" id="KW-1185">Reference proteome</keyword>
<dbReference type="EMBL" id="FWXZ01000007">
    <property type="protein sequence ID" value="SMC82964.1"/>
    <property type="molecule type" value="Genomic_DNA"/>
</dbReference>
<name>A0AC61PPS1_9FIRM</name>
<keyword evidence="1" id="KW-0813">Transport</keyword>
<evidence type="ECO:0000313" key="1">
    <source>
        <dbReference type="EMBL" id="SMC82964.1"/>
    </source>
</evidence>
<comment type="caution">
    <text evidence="1">The sequence shown here is derived from an EMBL/GenBank/DDBJ whole genome shotgun (WGS) entry which is preliminary data.</text>
</comment>
<accession>A0AC61PPS1</accession>
<dbReference type="Proteomes" id="UP000192328">
    <property type="component" value="Unassembled WGS sequence"/>
</dbReference>
<evidence type="ECO:0000313" key="2">
    <source>
        <dbReference type="Proteomes" id="UP000192328"/>
    </source>
</evidence>
<gene>
    <name evidence="1" type="ORF">SAMN06297397_2754</name>
</gene>
<reference evidence="1" key="1">
    <citation type="submission" date="2017-04" db="EMBL/GenBank/DDBJ databases">
        <authorList>
            <person name="Varghese N."/>
            <person name="Submissions S."/>
        </authorList>
    </citation>
    <scope>NUCLEOTIDE SEQUENCE</scope>
    <source>
        <strain evidence="1">WTE2008</strain>
    </source>
</reference>
<proteinExistence type="predicted"/>
<keyword evidence="1" id="KW-0762">Sugar transport</keyword>
<organism evidence="1 2">
    <name type="scientific">Aristaeella lactis</name>
    <dbReference type="NCBI Taxonomy" id="3046383"/>
    <lineage>
        <taxon>Bacteria</taxon>
        <taxon>Bacillati</taxon>
        <taxon>Bacillota</taxon>
        <taxon>Clostridia</taxon>
        <taxon>Eubacteriales</taxon>
        <taxon>Aristaeellaceae</taxon>
        <taxon>Aristaeella</taxon>
    </lineage>
</organism>
<sequence length="377" mass="41225">MSTAKKNEVREPLIHLSKRTTVDPVRAWAIRIAAIVLGLIVCGLVAFLLIEKLNDHPERIGDFYTAFIKGSFSTSRKFWKFLKNIAILLCVSLALTPAFRMRFWNIGGEGQTLTGVLGAIAVDFYLGGKVPEWLLLILMFFAAILAGAVWGVIPALFKARWGTNETLFTLMMNYVATFLVSYFLVVWVPSGSSSLGKLKHGKLPSLGNDYLLIILIVLALAGILYVYLNYTKHGYEINVVGESVRTAQYVGINEKKVIIRTMILSGALCGLAGYLIGAGLDQTITTESAGGQGFTGIMVAWLGKFNPLAMILTAGLIQLLNQGAAQISQDFDVSGAFPNVIIGIILFFIIGSEFFINYEIHFRGHHSHAEAGKEAVK</sequence>
<protein>
    <submittedName>
        <fullName evidence="1">Simple sugar transport system permease protein</fullName>
    </submittedName>
</protein>